<proteinExistence type="predicted"/>
<dbReference type="InterPro" id="IPR018661">
    <property type="entry name" value="DUF2093"/>
</dbReference>
<dbReference type="Pfam" id="PF09866">
    <property type="entry name" value="DUF2093"/>
    <property type="match status" value="1"/>
</dbReference>
<evidence type="ECO:0000313" key="1">
    <source>
        <dbReference type="EMBL" id="XDO98599.1"/>
    </source>
</evidence>
<dbReference type="RefSeq" id="WP_369062474.1">
    <property type="nucleotide sequence ID" value="NZ_CP158375.1"/>
</dbReference>
<sequence length="71" mass="7960">MNAYDRQMGSDAAVLHFGDGEFAIIKPGRYVVCAVSGKKIPLQALRYWSPELQEAYAGPSEALKRWQETRS</sequence>
<accession>A0AB39KZB1</accession>
<name>A0AB39KZB1_9CAUL</name>
<dbReference type="AlphaFoldDB" id="A0AB39KZB1"/>
<dbReference type="EMBL" id="CP158375">
    <property type="protein sequence ID" value="XDO98599.1"/>
    <property type="molecule type" value="Genomic_DNA"/>
</dbReference>
<organism evidence="1">
    <name type="scientific">Caulobacter sp. 73W</name>
    <dbReference type="NCBI Taxonomy" id="3161137"/>
    <lineage>
        <taxon>Bacteria</taxon>
        <taxon>Pseudomonadati</taxon>
        <taxon>Pseudomonadota</taxon>
        <taxon>Alphaproteobacteria</taxon>
        <taxon>Caulobacterales</taxon>
        <taxon>Caulobacteraceae</taxon>
        <taxon>Caulobacter</taxon>
    </lineage>
</organism>
<reference evidence="1" key="1">
    <citation type="submission" date="2024-06" db="EMBL/GenBank/DDBJ databases">
        <title>Caulobacter inopinatus, sp. nov.</title>
        <authorList>
            <person name="Donachie S.P."/>
        </authorList>
    </citation>
    <scope>NUCLEOTIDE SEQUENCE</scope>
    <source>
        <strain evidence="1">73W</strain>
    </source>
</reference>
<gene>
    <name evidence="1" type="ORF">ABOZ73_02895</name>
</gene>
<protein>
    <submittedName>
        <fullName evidence="1">DUF2093 domain-containing protein</fullName>
    </submittedName>
</protein>